<dbReference type="Proteomes" id="UP000681594">
    <property type="component" value="Unassembled WGS sequence"/>
</dbReference>
<dbReference type="RefSeq" id="WP_209381586.1">
    <property type="nucleotide sequence ID" value="NZ_JAGIZB010000031.1"/>
</dbReference>
<dbReference type="EMBL" id="JAGIZB010000031">
    <property type="protein sequence ID" value="MBP0447315.1"/>
    <property type="molecule type" value="Genomic_DNA"/>
</dbReference>
<keyword evidence="2" id="KW-1185">Reference proteome</keyword>
<organism evidence="1 2">
    <name type="scientific">Pararoseomonas baculiformis</name>
    <dbReference type="NCBI Taxonomy" id="2820812"/>
    <lineage>
        <taxon>Bacteria</taxon>
        <taxon>Pseudomonadati</taxon>
        <taxon>Pseudomonadota</taxon>
        <taxon>Alphaproteobacteria</taxon>
        <taxon>Acetobacterales</taxon>
        <taxon>Acetobacteraceae</taxon>
        <taxon>Pararoseomonas</taxon>
    </lineage>
</organism>
<proteinExistence type="predicted"/>
<protein>
    <submittedName>
        <fullName evidence="1">Uncharacterized protein</fullName>
    </submittedName>
</protein>
<gene>
    <name evidence="1" type="ORF">J8J14_21320</name>
</gene>
<sequence length="123" mass="14377">MSAFYWFASREEMLDFIASHSLYMNPPRSDLNLNAVEEALNVLVGRVRDRHLDDTAALPALNELLRHASQFTWLGTFRSLCYGETEAARQIPNEFWRQDNSPAEVGRDELEDFRQFLYDYAVR</sequence>
<reference evidence="1 2" key="1">
    <citation type="submission" date="2021-03" db="EMBL/GenBank/DDBJ databases">
        <authorList>
            <person name="So Y."/>
        </authorList>
    </citation>
    <scope>NUCLEOTIDE SEQUENCE [LARGE SCALE GENOMIC DNA]</scope>
    <source>
        <strain evidence="1 2">SSH11</strain>
    </source>
</reference>
<name>A0ABS4AJV0_9PROT</name>
<comment type="caution">
    <text evidence="1">The sequence shown here is derived from an EMBL/GenBank/DDBJ whole genome shotgun (WGS) entry which is preliminary data.</text>
</comment>
<evidence type="ECO:0000313" key="2">
    <source>
        <dbReference type="Proteomes" id="UP000681594"/>
    </source>
</evidence>
<evidence type="ECO:0000313" key="1">
    <source>
        <dbReference type="EMBL" id="MBP0447315.1"/>
    </source>
</evidence>
<accession>A0ABS4AJV0</accession>